<gene>
    <name evidence="1" type="ORF">BN874_390022</name>
</gene>
<evidence type="ECO:0000313" key="2">
    <source>
        <dbReference type="Proteomes" id="UP000019184"/>
    </source>
</evidence>
<sequence>MPVVLSSIGEPSGERAERLARIEKLFLAVASNEPGSGQVG</sequence>
<dbReference type="EMBL" id="CBTK010000253">
    <property type="protein sequence ID" value="CDH46195.1"/>
    <property type="molecule type" value="Genomic_DNA"/>
</dbReference>
<comment type="caution">
    <text evidence="1">The sequence shown here is derived from an EMBL/GenBank/DDBJ whole genome shotgun (WGS) entry which is preliminary data.</text>
</comment>
<dbReference type="AlphaFoldDB" id="A0A7U7GD79"/>
<proteinExistence type="predicted"/>
<protein>
    <submittedName>
        <fullName evidence="1">Uncharacterized protein</fullName>
    </submittedName>
</protein>
<dbReference type="RefSeq" id="WP_268258838.1">
    <property type="nucleotide sequence ID" value="NZ_CBTK010000253.1"/>
</dbReference>
<evidence type="ECO:0000313" key="1">
    <source>
        <dbReference type="EMBL" id="CDH46195.1"/>
    </source>
</evidence>
<organism evidence="1 2">
    <name type="scientific">Candidatus Contendobacter odensis Run_B_J11</name>
    <dbReference type="NCBI Taxonomy" id="1400861"/>
    <lineage>
        <taxon>Bacteria</taxon>
        <taxon>Pseudomonadati</taxon>
        <taxon>Pseudomonadota</taxon>
        <taxon>Gammaproteobacteria</taxon>
        <taxon>Candidatus Competibacteraceae</taxon>
        <taxon>Candidatus Contendibacter</taxon>
    </lineage>
</organism>
<keyword evidence="2" id="KW-1185">Reference proteome</keyword>
<name>A0A7U7GD79_9GAMM</name>
<accession>A0A7U7GD79</accession>
<dbReference type="Proteomes" id="UP000019184">
    <property type="component" value="Unassembled WGS sequence"/>
</dbReference>
<reference evidence="1 2" key="1">
    <citation type="journal article" date="2014" name="ISME J.">
        <title>Candidatus Competibacter-lineage genomes retrieved from metagenomes reveal functional metabolic diversity.</title>
        <authorList>
            <person name="McIlroy S.J."/>
            <person name="Albertsen M."/>
            <person name="Andresen E.K."/>
            <person name="Saunders A.M."/>
            <person name="Kristiansen R."/>
            <person name="Stokholm-Bjerregaard M."/>
            <person name="Nielsen K.L."/>
            <person name="Nielsen P.H."/>
        </authorList>
    </citation>
    <scope>NUCLEOTIDE SEQUENCE [LARGE SCALE GENOMIC DNA]</scope>
    <source>
        <strain evidence="1 2">Run_B_J11</strain>
    </source>
</reference>